<comment type="caution">
    <text evidence="1">The sequence shown here is derived from an EMBL/GenBank/DDBJ whole genome shotgun (WGS) entry which is preliminary data.</text>
</comment>
<evidence type="ECO:0000313" key="2">
    <source>
        <dbReference type="Proteomes" id="UP000297693"/>
    </source>
</evidence>
<dbReference type="RefSeq" id="WP_135623303.1">
    <property type="nucleotide sequence ID" value="NZ_RQGD01000022.1"/>
</dbReference>
<gene>
    <name evidence="1" type="ORF">EHQ58_07765</name>
</gene>
<dbReference type="Proteomes" id="UP000297693">
    <property type="component" value="Unassembled WGS sequence"/>
</dbReference>
<name>A0A4R9K542_9LEPT</name>
<dbReference type="AlphaFoldDB" id="A0A4R9K542"/>
<dbReference type="OrthoDB" id="9797162at2"/>
<dbReference type="Gene3D" id="1.25.40.290">
    <property type="entry name" value="ARM repeat domains"/>
    <property type="match status" value="1"/>
</dbReference>
<evidence type="ECO:0000313" key="1">
    <source>
        <dbReference type="EMBL" id="TGL60380.1"/>
    </source>
</evidence>
<organism evidence="1 2">
    <name type="scientific">Leptospira ognonensis</name>
    <dbReference type="NCBI Taxonomy" id="2484945"/>
    <lineage>
        <taxon>Bacteria</taxon>
        <taxon>Pseudomonadati</taxon>
        <taxon>Spirochaetota</taxon>
        <taxon>Spirochaetia</taxon>
        <taxon>Leptospirales</taxon>
        <taxon>Leptospiraceae</taxon>
        <taxon>Leptospira</taxon>
    </lineage>
</organism>
<dbReference type="InterPro" id="IPR014825">
    <property type="entry name" value="DNA_alkylation"/>
</dbReference>
<protein>
    <submittedName>
        <fullName evidence="1">DNA alkylation repair protein</fullName>
    </submittedName>
</protein>
<keyword evidence="2" id="KW-1185">Reference proteome</keyword>
<sequence>MAALKEIYSKEFLANLIIEFSKACPKLNEDQFYKDIIAKPWKQLELKQRISRISDVILKYLPADFDDKIKIIRKFINNLNQDGIEDFNFPHIYLPEIIQKSGMDHFEESMKALEFITIFTSAEFAIRHFYLVEFDSTLKQMIKWSKHPHPMVRRLASEGSRPLLPWGIGIPKIKQNPEVHLPILENLWNDENEIVRRSVSNHLNDISKLKSDLTWNFTKNKLGHSEKTDKDLRHALRTLLKKGNKKALSAFSYHTNWIPKSAEMKLHSNKVRVGERLHFMIRIQNGNSKSVKLRLEYKISFLLANGKSFKKVFQLGEVLLEPMVIFEKLKSHSFVPITTRTYYPGKHSVCLVINGIEYDSKDFILNS</sequence>
<dbReference type="EMBL" id="RQGD01000022">
    <property type="protein sequence ID" value="TGL60380.1"/>
    <property type="molecule type" value="Genomic_DNA"/>
</dbReference>
<dbReference type="InterPro" id="IPR016024">
    <property type="entry name" value="ARM-type_fold"/>
</dbReference>
<accession>A0A4R9K542</accession>
<proteinExistence type="predicted"/>
<dbReference type="SUPFAM" id="SSF48371">
    <property type="entry name" value="ARM repeat"/>
    <property type="match status" value="1"/>
</dbReference>
<reference evidence="1" key="1">
    <citation type="journal article" date="2019" name="PLoS Negl. Trop. Dis.">
        <title>Revisiting the worldwide diversity of Leptospira species in the environment.</title>
        <authorList>
            <person name="Vincent A.T."/>
            <person name="Schiettekatte O."/>
            <person name="Bourhy P."/>
            <person name="Veyrier F.J."/>
            <person name="Picardeau M."/>
        </authorList>
    </citation>
    <scope>NUCLEOTIDE SEQUENCE [LARGE SCALE GENOMIC DNA]</scope>
    <source>
        <strain evidence="1">201702476</strain>
    </source>
</reference>
<dbReference type="Pfam" id="PF08713">
    <property type="entry name" value="DNA_alkylation"/>
    <property type="match status" value="1"/>
</dbReference>